<evidence type="ECO:0000256" key="1">
    <source>
        <dbReference type="SAM" id="MobiDB-lite"/>
    </source>
</evidence>
<feature type="region of interest" description="Disordered" evidence="1">
    <location>
        <begin position="1"/>
        <end position="25"/>
    </location>
</feature>
<feature type="compositionally biased region" description="Acidic residues" evidence="1">
    <location>
        <begin position="1"/>
        <end position="16"/>
    </location>
</feature>
<name>A0AAD9FBR2_DISEL</name>
<evidence type="ECO:0000313" key="2">
    <source>
        <dbReference type="EMBL" id="KAK1892910.1"/>
    </source>
</evidence>
<evidence type="ECO:0000313" key="3">
    <source>
        <dbReference type="Proteomes" id="UP001228049"/>
    </source>
</evidence>
<protein>
    <submittedName>
        <fullName evidence="2">Zinc finger CCHC domain containing protein 8</fullName>
    </submittedName>
</protein>
<proteinExistence type="predicted"/>
<dbReference type="AlphaFoldDB" id="A0AAD9FBR2"/>
<sequence>MAEVDFGDSELFEQLDDSAPPTVPTHIRFTDNDEEKQEETSQLPSRLEECDEHIQRLTEENILVPVCVSSVDVAQANGG</sequence>
<dbReference type="Proteomes" id="UP001228049">
    <property type="component" value="Unassembled WGS sequence"/>
</dbReference>
<gene>
    <name evidence="2" type="ORF">KUDE01_007981</name>
</gene>
<dbReference type="EMBL" id="JASDAP010000013">
    <property type="protein sequence ID" value="KAK1892910.1"/>
    <property type="molecule type" value="Genomic_DNA"/>
</dbReference>
<accession>A0AAD9FBR2</accession>
<reference evidence="2" key="1">
    <citation type="submission" date="2023-04" db="EMBL/GenBank/DDBJ databases">
        <title>Chromosome-level genome of Chaenocephalus aceratus.</title>
        <authorList>
            <person name="Park H."/>
        </authorList>
    </citation>
    <scope>NUCLEOTIDE SEQUENCE</scope>
    <source>
        <strain evidence="2">DE</strain>
        <tissue evidence="2">Muscle</tissue>
    </source>
</reference>
<keyword evidence="3" id="KW-1185">Reference proteome</keyword>
<organism evidence="2 3">
    <name type="scientific">Dissostichus eleginoides</name>
    <name type="common">Patagonian toothfish</name>
    <name type="synonym">Dissostichus amissus</name>
    <dbReference type="NCBI Taxonomy" id="100907"/>
    <lineage>
        <taxon>Eukaryota</taxon>
        <taxon>Metazoa</taxon>
        <taxon>Chordata</taxon>
        <taxon>Craniata</taxon>
        <taxon>Vertebrata</taxon>
        <taxon>Euteleostomi</taxon>
        <taxon>Actinopterygii</taxon>
        <taxon>Neopterygii</taxon>
        <taxon>Teleostei</taxon>
        <taxon>Neoteleostei</taxon>
        <taxon>Acanthomorphata</taxon>
        <taxon>Eupercaria</taxon>
        <taxon>Perciformes</taxon>
        <taxon>Notothenioidei</taxon>
        <taxon>Nototheniidae</taxon>
        <taxon>Dissostichus</taxon>
    </lineage>
</organism>
<comment type="caution">
    <text evidence="2">The sequence shown here is derived from an EMBL/GenBank/DDBJ whole genome shotgun (WGS) entry which is preliminary data.</text>
</comment>